<gene>
    <name evidence="2" type="ORF">SDC9_185997</name>
</gene>
<accession>A0A645HSW0</accession>
<comment type="caution">
    <text evidence="2">The sequence shown here is derived from an EMBL/GenBank/DDBJ whole genome shotgun (WGS) entry which is preliminary data.</text>
</comment>
<proteinExistence type="predicted"/>
<organism evidence="2">
    <name type="scientific">bioreactor metagenome</name>
    <dbReference type="NCBI Taxonomy" id="1076179"/>
    <lineage>
        <taxon>unclassified sequences</taxon>
        <taxon>metagenomes</taxon>
        <taxon>ecological metagenomes</taxon>
    </lineage>
</organism>
<feature type="transmembrane region" description="Helical" evidence="1">
    <location>
        <begin position="75"/>
        <end position="93"/>
    </location>
</feature>
<evidence type="ECO:0000256" key="1">
    <source>
        <dbReference type="SAM" id="Phobius"/>
    </source>
</evidence>
<feature type="transmembrane region" description="Helical" evidence="1">
    <location>
        <begin position="43"/>
        <end position="63"/>
    </location>
</feature>
<dbReference type="EMBL" id="VSSQ01093729">
    <property type="protein sequence ID" value="MPN38473.1"/>
    <property type="molecule type" value="Genomic_DNA"/>
</dbReference>
<protein>
    <recommendedName>
        <fullName evidence="3">Multidrug export protein MepA</fullName>
    </recommendedName>
</protein>
<dbReference type="AlphaFoldDB" id="A0A645HSW0"/>
<name>A0A645HSW0_9ZZZZ</name>
<reference evidence="2" key="1">
    <citation type="submission" date="2019-08" db="EMBL/GenBank/DDBJ databases">
        <authorList>
            <person name="Kucharzyk K."/>
            <person name="Murdoch R.W."/>
            <person name="Higgins S."/>
            <person name="Loffler F."/>
        </authorList>
    </citation>
    <scope>NUCLEOTIDE SEQUENCE</scope>
</reference>
<keyword evidence="1" id="KW-1133">Transmembrane helix</keyword>
<keyword evidence="1" id="KW-0812">Transmembrane</keyword>
<keyword evidence="1" id="KW-0472">Membrane</keyword>
<evidence type="ECO:0008006" key="3">
    <source>
        <dbReference type="Google" id="ProtNLM"/>
    </source>
</evidence>
<sequence length="130" mass="14078">MVTFILAVLVLGSVLLWAPQISAVFNEAGDPELARMANQGMKIYFVGFLAGGINILLISYLSATLKTLPAIGISLLRSSILLIPLVLLLSRLLGLPGVWLSFPATETMVLLLSWFLAWRSQLPAVSPSRE</sequence>
<evidence type="ECO:0000313" key="2">
    <source>
        <dbReference type="EMBL" id="MPN38473.1"/>
    </source>
</evidence>